<sequence length="99" mass="10570">MQALKPTFAFLQILYLCKELKIKKSTLCILAALALQACVVRTPSPAISSSVIEADGKNGNLISIDGSFCGVLCEKLALEKAQEVCPAGLCNQELFQTGH</sequence>
<comment type="caution">
    <text evidence="1">The sequence shown here is derived from an EMBL/GenBank/DDBJ whole genome shotgun (WGS) entry which is preliminary data.</text>
</comment>
<gene>
    <name evidence="1" type="ORF">A7Q00_11080</name>
</gene>
<dbReference type="AlphaFoldDB" id="A0A1B6VVB7"/>
<accession>A0A1B6VVB7</accession>
<dbReference type="OrthoDB" id="9933441at2"/>
<dbReference type="EMBL" id="LXSQ01000028">
    <property type="protein sequence ID" value="OAM37463.1"/>
    <property type="molecule type" value="Genomic_DNA"/>
</dbReference>
<reference evidence="2" key="1">
    <citation type="submission" date="2016-05" db="EMBL/GenBank/DDBJ databases">
        <title>Draft genome of Corynebacterium afermentans subsp. afermentans LCDC 88199T.</title>
        <authorList>
            <person name="Bernier A.-M."/>
            <person name="Bernard K."/>
        </authorList>
    </citation>
    <scope>NUCLEOTIDE SEQUENCE [LARGE SCALE GENOMIC DNA]</scope>
    <source>
        <strain evidence="2">NML130454</strain>
    </source>
</reference>
<evidence type="ECO:0000313" key="1">
    <source>
        <dbReference type="EMBL" id="OAM37463.1"/>
    </source>
</evidence>
<evidence type="ECO:0000313" key="2">
    <source>
        <dbReference type="Proteomes" id="UP000077726"/>
    </source>
</evidence>
<organism evidence="1 2">
    <name type="scientific">Eikenella halliae</name>
    <dbReference type="NCBI Taxonomy" id="1795832"/>
    <lineage>
        <taxon>Bacteria</taxon>
        <taxon>Pseudomonadati</taxon>
        <taxon>Pseudomonadota</taxon>
        <taxon>Betaproteobacteria</taxon>
        <taxon>Neisseriales</taxon>
        <taxon>Neisseriaceae</taxon>
        <taxon>Eikenella</taxon>
    </lineage>
</organism>
<proteinExistence type="predicted"/>
<name>A0A1B6VVB7_9NEIS</name>
<keyword evidence="2" id="KW-1185">Reference proteome</keyword>
<protein>
    <submittedName>
        <fullName evidence="1">Uncharacterized protein</fullName>
    </submittedName>
</protein>
<dbReference type="RefSeq" id="WP_064090590.1">
    <property type="nucleotide sequence ID" value="NZ_LXSQ01000028.1"/>
</dbReference>
<dbReference type="Proteomes" id="UP000077726">
    <property type="component" value="Unassembled WGS sequence"/>
</dbReference>